<sequence length="156" mass="17368">MTTHFEAIPLAKLATDVPSLYLSFTPNSHRSEEPPLSVLHIQYPEWPDHGVPKDTFSVREILKRIYGLPPSLGPIVVHCSAGIGRTGTYCTIHNTIQRVLAGDMSALDLVNTITLFRSQRIGMVQTLEQYFFCYAAIIDELEDLISDHNNQTGSAL</sequence>
<feature type="domain" description="Tyrosine-protein phosphatase" evidence="1">
    <location>
        <begin position="27"/>
        <end position="140"/>
    </location>
</feature>
<dbReference type="Gene3D" id="3.90.190.10">
    <property type="entry name" value="Protein tyrosine phosphatase superfamily"/>
    <property type="match status" value="1"/>
</dbReference>
<dbReference type="GO" id="GO:0016787">
    <property type="term" value="F:hydrolase activity"/>
    <property type="evidence" value="ECO:0007669"/>
    <property type="project" value="UniProtKB-ARBA"/>
</dbReference>
<evidence type="ECO:0008006" key="5">
    <source>
        <dbReference type="Google" id="ProtNLM"/>
    </source>
</evidence>
<keyword evidence="4" id="KW-1185">Reference proteome</keyword>
<dbReference type="InterPro" id="IPR029021">
    <property type="entry name" value="Prot-tyrosine_phosphatase-like"/>
</dbReference>
<dbReference type="SUPFAM" id="SSF52799">
    <property type="entry name" value="(Phosphotyrosine protein) phosphatases II"/>
    <property type="match status" value="1"/>
</dbReference>
<dbReference type="InterPro" id="IPR003595">
    <property type="entry name" value="Tyr_Pase_cat"/>
</dbReference>
<dbReference type="InterPro" id="IPR050348">
    <property type="entry name" value="Protein-Tyr_Phosphatase"/>
</dbReference>
<dbReference type="EMBL" id="CAUOFW020001028">
    <property type="protein sequence ID" value="CAK9140274.1"/>
    <property type="molecule type" value="Genomic_DNA"/>
</dbReference>
<dbReference type="InterPro" id="IPR000242">
    <property type="entry name" value="PTP_cat"/>
</dbReference>
<name>A0ABC8RBE0_9AQUA</name>
<reference evidence="3 4" key="1">
    <citation type="submission" date="2024-02" db="EMBL/GenBank/DDBJ databases">
        <authorList>
            <person name="Vignale AGUSTIN F."/>
            <person name="Sosa J E."/>
            <person name="Modenutti C."/>
        </authorList>
    </citation>
    <scope>NUCLEOTIDE SEQUENCE [LARGE SCALE GENOMIC DNA]</scope>
</reference>
<dbReference type="Pfam" id="PF00102">
    <property type="entry name" value="Y_phosphatase"/>
    <property type="match status" value="1"/>
</dbReference>
<protein>
    <recommendedName>
        <fullName evidence="5">Protein-tyrosine-phosphatase PTP1</fullName>
    </recommendedName>
</protein>
<comment type="caution">
    <text evidence="3">The sequence shown here is derived from an EMBL/GenBank/DDBJ whole genome shotgun (WGS) entry which is preliminary data.</text>
</comment>
<dbReference type="InterPro" id="IPR016130">
    <property type="entry name" value="Tyr_Pase_AS"/>
</dbReference>
<proteinExistence type="predicted"/>
<dbReference type="PRINTS" id="PR00700">
    <property type="entry name" value="PRTYPHPHTASE"/>
</dbReference>
<dbReference type="Proteomes" id="UP001642360">
    <property type="component" value="Unassembled WGS sequence"/>
</dbReference>
<dbReference type="PROSITE" id="PS00383">
    <property type="entry name" value="TYR_PHOSPHATASE_1"/>
    <property type="match status" value="1"/>
</dbReference>
<evidence type="ECO:0000259" key="1">
    <source>
        <dbReference type="PROSITE" id="PS50055"/>
    </source>
</evidence>
<evidence type="ECO:0000259" key="2">
    <source>
        <dbReference type="PROSITE" id="PS50056"/>
    </source>
</evidence>
<dbReference type="PROSITE" id="PS50055">
    <property type="entry name" value="TYR_PHOSPHATASE_PTP"/>
    <property type="match status" value="1"/>
</dbReference>
<dbReference type="AlphaFoldDB" id="A0ABC8RBE0"/>
<feature type="domain" description="Tyrosine specific protein phosphatases" evidence="2">
    <location>
        <begin position="59"/>
        <end position="131"/>
    </location>
</feature>
<dbReference type="SMART" id="SM00194">
    <property type="entry name" value="PTPc"/>
    <property type="match status" value="1"/>
</dbReference>
<dbReference type="InterPro" id="IPR000387">
    <property type="entry name" value="Tyr_Pase_dom"/>
</dbReference>
<dbReference type="PANTHER" id="PTHR19134:SF449">
    <property type="entry name" value="TYROSINE-PROTEIN PHOSPHATASE 1"/>
    <property type="match status" value="1"/>
</dbReference>
<accession>A0ABC8RBE0</accession>
<dbReference type="SMART" id="SM00404">
    <property type="entry name" value="PTPc_motif"/>
    <property type="match status" value="1"/>
</dbReference>
<gene>
    <name evidence="3" type="ORF">ILEXP_LOCUS7716</name>
</gene>
<evidence type="ECO:0000313" key="4">
    <source>
        <dbReference type="Proteomes" id="UP001642360"/>
    </source>
</evidence>
<dbReference type="PROSITE" id="PS50056">
    <property type="entry name" value="TYR_PHOSPHATASE_2"/>
    <property type="match status" value="1"/>
</dbReference>
<dbReference type="PANTHER" id="PTHR19134">
    <property type="entry name" value="RECEPTOR-TYPE TYROSINE-PROTEIN PHOSPHATASE"/>
    <property type="match status" value="1"/>
</dbReference>
<evidence type="ECO:0000313" key="3">
    <source>
        <dbReference type="EMBL" id="CAK9140274.1"/>
    </source>
</evidence>
<organism evidence="3 4">
    <name type="scientific">Ilex paraguariensis</name>
    <name type="common">yerba mate</name>
    <dbReference type="NCBI Taxonomy" id="185542"/>
    <lineage>
        <taxon>Eukaryota</taxon>
        <taxon>Viridiplantae</taxon>
        <taxon>Streptophyta</taxon>
        <taxon>Embryophyta</taxon>
        <taxon>Tracheophyta</taxon>
        <taxon>Spermatophyta</taxon>
        <taxon>Magnoliopsida</taxon>
        <taxon>eudicotyledons</taxon>
        <taxon>Gunneridae</taxon>
        <taxon>Pentapetalae</taxon>
        <taxon>asterids</taxon>
        <taxon>campanulids</taxon>
        <taxon>Aquifoliales</taxon>
        <taxon>Aquifoliaceae</taxon>
        <taxon>Ilex</taxon>
    </lineage>
</organism>